<dbReference type="Gene3D" id="2.60.40.10">
    <property type="entry name" value="Immunoglobulins"/>
    <property type="match status" value="4"/>
</dbReference>
<evidence type="ECO:0000256" key="3">
    <source>
        <dbReference type="ARBA" id="ARBA00023157"/>
    </source>
</evidence>
<dbReference type="InterPro" id="IPR007110">
    <property type="entry name" value="Ig-like_dom"/>
</dbReference>
<feature type="signal peptide" evidence="6">
    <location>
        <begin position="1"/>
        <end position="19"/>
    </location>
</feature>
<dbReference type="SMART" id="SM00409">
    <property type="entry name" value="IG"/>
    <property type="match status" value="3"/>
</dbReference>
<feature type="transmembrane region" description="Helical" evidence="5">
    <location>
        <begin position="418"/>
        <end position="442"/>
    </location>
</feature>
<reference evidence="8 9" key="1">
    <citation type="submission" date="2024-06" db="EMBL/GenBank/DDBJ databases">
        <authorList>
            <person name="Pan Q."/>
            <person name="Wen M."/>
            <person name="Jouanno E."/>
            <person name="Zahm M."/>
            <person name="Klopp C."/>
            <person name="Cabau C."/>
            <person name="Louis A."/>
            <person name="Berthelot C."/>
            <person name="Parey E."/>
            <person name="Roest Crollius H."/>
            <person name="Montfort J."/>
            <person name="Robinson-Rechavi M."/>
            <person name="Bouchez O."/>
            <person name="Lampietro C."/>
            <person name="Lopez Roques C."/>
            <person name="Donnadieu C."/>
            <person name="Postlethwait J."/>
            <person name="Bobe J."/>
            <person name="Verreycken H."/>
            <person name="Guiguen Y."/>
        </authorList>
    </citation>
    <scope>NUCLEOTIDE SEQUENCE [LARGE SCALE GENOMIC DNA]</scope>
    <source>
        <strain evidence="8">Up_M1</strain>
        <tissue evidence="8">Testis</tissue>
    </source>
</reference>
<feature type="domain" description="Ig-like" evidence="7">
    <location>
        <begin position="21"/>
        <end position="116"/>
    </location>
</feature>
<dbReference type="AlphaFoldDB" id="A0ABD0WRV6"/>
<evidence type="ECO:0000259" key="7">
    <source>
        <dbReference type="PROSITE" id="PS50835"/>
    </source>
</evidence>
<keyword evidence="9" id="KW-1185">Reference proteome</keyword>
<dbReference type="InterPro" id="IPR051170">
    <property type="entry name" value="Neural/epithelial_adhesion"/>
</dbReference>
<dbReference type="InterPro" id="IPR013151">
    <property type="entry name" value="Immunoglobulin_dom"/>
</dbReference>
<evidence type="ECO:0000256" key="6">
    <source>
        <dbReference type="SAM" id="SignalP"/>
    </source>
</evidence>
<evidence type="ECO:0000256" key="2">
    <source>
        <dbReference type="ARBA" id="ARBA00022737"/>
    </source>
</evidence>
<evidence type="ECO:0000256" key="1">
    <source>
        <dbReference type="ARBA" id="ARBA00022729"/>
    </source>
</evidence>
<dbReference type="EMBL" id="JAGEUA010000005">
    <property type="protein sequence ID" value="KAL0979041.1"/>
    <property type="molecule type" value="Genomic_DNA"/>
</dbReference>
<keyword evidence="5" id="KW-0472">Membrane</keyword>
<dbReference type="Pfam" id="PF13927">
    <property type="entry name" value="Ig_3"/>
    <property type="match status" value="1"/>
</dbReference>
<keyword evidence="5" id="KW-1133">Transmembrane helix</keyword>
<feature type="chain" id="PRO_5044834240" description="Ig-like domain-containing protein" evidence="6">
    <location>
        <begin position="20"/>
        <end position="531"/>
    </location>
</feature>
<dbReference type="InterPro" id="IPR036179">
    <property type="entry name" value="Ig-like_dom_sf"/>
</dbReference>
<keyword evidence="5" id="KW-0812">Transmembrane</keyword>
<gene>
    <name evidence="8" type="ORF">UPYG_G00179730</name>
</gene>
<dbReference type="InterPro" id="IPR013783">
    <property type="entry name" value="Ig-like_fold"/>
</dbReference>
<keyword evidence="3" id="KW-1015">Disulfide bond</keyword>
<dbReference type="PANTHER" id="PTHR12231:SF222">
    <property type="entry name" value="V-SET AND IMMUNOGLOBULIN DOMAIN-CONTAINING PROTEIN 10"/>
    <property type="match status" value="1"/>
</dbReference>
<keyword evidence="1 6" id="KW-0732">Signal</keyword>
<accession>A0ABD0WRV6</accession>
<dbReference type="InterPro" id="IPR003598">
    <property type="entry name" value="Ig_sub2"/>
</dbReference>
<dbReference type="PROSITE" id="PS50835">
    <property type="entry name" value="IG_LIKE"/>
    <property type="match status" value="3"/>
</dbReference>
<evidence type="ECO:0000313" key="8">
    <source>
        <dbReference type="EMBL" id="KAL0979041.1"/>
    </source>
</evidence>
<dbReference type="PANTHER" id="PTHR12231">
    <property type="entry name" value="CTX-RELATED TYPE I TRANSMEMBRANE PROTEIN"/>
    <property type="match status" value="1"/>
</dbReference>
<dbReference type="Pfam" id="PF00047">
    <property type="entry name" value="ig"/>
    <property type="match status" value="1"/>
</dbReference>
<dbReference type="InterPro" id="IPR003599">
    <property type="entry name" value="Ig_sub"/>
</dbReference>
<protein>
    <recommendedName>
        <fullName evidence="7">Ig-like domain-containing protein</fullName>
    </recommendedName>
</protein>
<name>A0ABD0WRV6_UMBPY</name>
<feature type="domain" description="Ig-like" evidence="7">
    <location>
        <begin position="121"/>
        <end position="212"/>
    </location>
</feature>
<proteinExistence type="predicted"/>
<keyword evidence="4" id="KW-0393">Immunoglobulin domain</keyword>
<feature type="domain" description="Ig-like" evidence="7">
    <location>
        <begin position="307"/>
        <end position="410"/>
    </location>
</feature>
<organism evidence="8 9">
    <name type="scientific">Umbra pygmaea</name>
    <name type="common">Eastern mudminnow</name>
    <dbReference type="NCBI Taxonomy" id="75934"/>
    <lineage>
        <taxon>Eukaryota</taxon>
        <taxon>Metazoa</taxon>
        <taxon>Chordata</taxon>
        <taxon>Craniata</taxon>
        <taxon>Vertebrata</taxon>
        <taxon>Euteleostomi</taxon>
        <taxon>Actinopterygii</taxon>
        <taxon>Neopterygii</taxon>
        <taxon>Teleostei</taxon>
        <taxon>Protacanthopterygii</taxon>
        <taxon>Esociformes</taxon>
        <taxon>Umbridae</taxon>
        <taxon>Umbra</taxon>
    </lineage>
</organism>
<dbReference type="SMART" id="SM00408">
    <property type="entry name" value="IGc2"/>
    <property type="match status" value="3"/>
</dbReference>
<comment type="caution">
    <text evidence="8">The sequence shown here is derived from an EMBL/GenBank/DDBJ whole genome shotgun (WGS) entry which is preliminary data.</text>
</comment>
<evidence type="ECO:0000256" key="5">
    <source>
        <dbReference type="SAM" id="Phobius"/>
    </source>
</evidence>
<evidence type="ECO:0000313" key="9">
    <source>
        <dbReference type="Proteomes" id="UP001557470"/>
    </source>
</evidence>
<sequence length="531" mass="58666">MNTFIVAFLLTFMYQNANGRPGDTVELNGTLGESIVLPCWNTMVNVTPTLTQWKKNGNLIIDSNNSKIITPSVEDHLAILSNQSLYINVLAVSDEGKYICETSPNYDNNQTTVNLQIVSGPGNVSIYIGQAKPLSNGTLYIQNGSTLIFNCSSLSYPSSSLSWGFHGVASSNDSLVVGNGSWLVFSIEDIQPKDQGNYSCTAQNSISHKSFTLMKELLVYYPPERLPECTWKVENDQSHVQFNCMWFGGYPAPTLLWGESHHLPGSKVVGQLREKSETTNLVLTLNRSSLMEEEVLRCYGHHPTIEPEVENFCEFILKSPFPSGEPMMTALEGTNATLVCTESTSIPPANTTWRKTIQQEVVLPSAKYVLSEEGPIFTLTIVNVVKEDEGFYFCRSENPVMVRELEIRLTVKDSSQSAGAVIGVFLAIMVIGSGVVIAKLLYARRDRICLGHGFGQMQEESGDVISLVDSDEEVVFEEAVPRLPPEPLANGHSTTFVQIHRIPSNDHEDTEVVGHPLQLENSLDVEELVTF</sequence>
<dbReference type="SUPFAM" id="SSF48726">
    <property type="entry name" value="Immunoglobulin"/>
    <property type="match status" value="3"/>
</dbReference>
<evidence type="ECO:0000256" key="4">
    <source>
        <dbReference type="ARBA" id="ARBA00023319"/>
    </source>
</evidence>
<keyword evidence="2" id="KW-0677">Repeat</keyword>
<dbReference type="Proteomes" id="UP001557470">
    <property type="component" value="Unassembled WGS sequence"/>
</dbReference>
<dbReference type="CDD" id="cd00096">
    <property type="entry name" value="Ig"/>
    <property type="match status" value="1"/>
</dbReference>